<dbReference type="GO" id="GO:0003735">
    <property type="term" value="F:structural constituent of ribosome"/>
    <property type="evidence" value="ECO:0007669"/>
    <property type="project" value="InterPro"/>
</dbReference>
<organism evidence="5 6">
    <name type="scientific">Candidatus Wolfebacteria bacterium GWA1_42_9</name>
    <dbReference type="NCBI Taxonomy" id="1802553"/>
    <lineage>
        <taxon>Bacteria</taxon>
        <taxon>Candidatus Wolfeibacteriota</taxon>
    </lineage>
</organism>
<dbReference type="InterPro" id="IPR012678">
    <property type="entry name" value="Ribosomal_uL23/eL15/eS24_sf"/>
</dbReference>
<proteinExistence type="inferred from homology"/>
<dbReference type="InterPro" id="IPR012677">
    <property type="entry name" value="Nucleotide-bd_a/b_plait_sf"/>
</dbReference>
<evidence type="ECO:0000313" key="6">
    <source>
        <dbReference type="Proteomes" id="UP000178303"/>
    </source>
</evidence>
<evidence type="ECO:0000256" key="3">
    <source>
        <dbReference type="ARBA" id="ARBA00023274"/>
    </source>
</evidence>
<comment type="similarity">
    <text evidence="1">Belongs to the universal ribosomal protein uL23 family.</text>
</comment>
<evidence type="ECO:0000256" key="2">
    <source>
        <dbReference type="ARBA" id="ARBA00022980"/>
    </source>
</evidence>
<gene>
    <name evidence="5" type="ORF">A2108_02940</name>
</gene>
<keyword evidence="2 5" id="KW-0689">Ribosomal protein</keyword>
<dbReference type="EMBL" id="MGIN01000009">
    <property type="protein sequence ID" value="OGM89930.1"/>
    <property type="molecule type" value="Genomic_DNA"/>
</dbReference>
<dbReference type="GO" id="GO:0006412">
    <property type="term" value="P:translation"/>
    <property type="evidence" value="ECO:0007669"/>
    <property type="project" value="InterPro"/>
</dbReference>
<keyword evidence="3" id="KW-0687">Ribonucleoprotein</keyword>
<protein>
    <recommendedName>
        <fullName evidence="4">50S ribosomal protein L23</fullName>
    </recommendedName>
</protein>
<evidence type="ECO:0000256" key="4">
    <source>
        <dbReference type="ARBA" id="ARBA00035481"/>
    </source>
</evidence>
<dbReference type="GO" id="GO:0005840">
    <property type="term" value="C:ribosome"/>
    <property type="evidence" value="ECO:0007669"/>
    <property type="project" value="UniProtKB-KW"/>
</dbReference>
<dbReference type="InterPro" id="IPR013025">
    <property type="entry name" value="Ribosomal_uL23-like"/>
</dbReference>
<evidence type="ECO:0000256" key="1">
    <source>
        <dbReference type="ARBA" id="ARBA00006700"/>
    </source>
</evidence>
<reference evidence="5 6" key="1">
    <citation type="journal article" date="2016" name="Nat. Commun.">
        <title>Thousands of microbial genomes shed light on interconnected biogeochemical processes in an aquifer system.</title>
        <authorList>
            <person name="Anantharaman K."/>
            <person name="Brown C.T."/>
            <person name="Hug L.A."/>
            <person name="Sharon I."/>
            <person name="Castelle C.J."/>
            <person name="Probst A.J."/>
            <person name="Thomas B.C."/>
            <person name="Singh A."/>
            <person name="Wilkins M.J."/>
            <person name="Karaoz U."/>
            <person name="Brodie E.L."/>
            <person name="Williams K.H."/>
            <person name="Hubbard S.S."/>
            <person name="Banfield J.F."/>
        </authorList>
    </citation>
    <scope>NUCLEOTIDE SEQUENCE [LARGE SCALE GENOMIC DNA]</scope>
</reference>
<name>A0A1F8DMU5_9BACT</name>
<sequence length="78" mass="8784">MALSEMGKYVFLVSREANKSEAKKQIEKLYSVNVTGVSSLKKKPKPKYFKGIEKEKPGLKKIIVTLKKGQKIEITGNK</sequence>
<evidence type="ECO:0000313" key="5">
    <source>
        <dbReference type="EMBL" id="OGM89930.1"/>
    </source>
</evidence>
<dbReference type="Pfam" id="PF00276">
    <property type="entry name" value="Ribosomal_L23"/>
    <property type="match status" value="1"/>
</dbReference>
<dbReference type="SUPFAM" id="SSF54189">
    <property type="entry name" value="Ribosomal proteins S24e, L23 and L15e"/>
    <property type="match status" value="1"/>
</dbReference>
<dbReference type="GO" id="GO:1990904">
    <property type="term" value="C:ribonucleoprotein complex"/>
    <property type="evidence" value="ECO:0007669"/>
    <property type="project" value="UniProtKB-KW"/>
</dbReference>
<dbReference type="Proteomes" id="UP000178303">
    <property type="component" value="Unassembled WGS sequence"/>
</dbReference>
<accession>A0A1F8DMU5</accession>
<comment type="caution">
    <text evidence="5">The sequence shown here is derived from an EMBL/GenBank/DDBJ whole genome shotgun (WGS) entry which is preliminary data.</text>
</comment>
<dbReference type="AlphaFoldDB" id="A0A1F8DMU5"/>
<dbReference type="Gene3D" id="3.30.70.330">
    <property type="match status" value="1"/>
</dbReference>